<comment type="caution">
    <text evidence="1">The sequence shown here is derived from an EMBL/GenBank/DDBJ whole genome shotgun (WGS) entry which is preliminary data.</text>
</comment>
<name>A0A8J5ING1_9STRA</name>
<dbReference type="EMBL" id="JAENGY010000452">
    <property type="protein sequence ID" value="KAG6962603.1"/>
    <property type="molecule type" value="Genomic_DNA"/>
</dbReference>
<keyword evidence="2" id="KW-1185">Reference proteome</keyword>
<accession>A0A8J5ING1</accession>
<dbReference type="Proteomes" id="UP000709295">
    <property type="component" value="Unassembled WGS sequence"/>
</dbReference>
<dbReference type="AlphaFoldDB" id="A0A8J5ING1"/>
<organism evidence="1 2">
    <name type="scientific">Phytophthora aleatoria</name>
    <dbReference type="NCBI Taxonomy" id="2496075"/>
    <lineage>
        <taxon>Eukaryota</taxon>
        <taxon>Sar</taxon>
        <taxon>Stramenopiles</taxon>
        <taxon>Oomycota</taxon>
        <taxon>Peronosporomycetes</taxon>
        <taxon>Peronosporales</taxon>
        <taxon>Peronosporaceae</taxon>
        <taxon>Phytophthora</taxon>
    </lineage>
</organism>
<evidence type="ECO:0000313" key="2">
    <source>
        <dbReference type="Proteomes" id="UP000709295"/>
    </source>
</evidence>
<sequence>MNGWGDWSVGSSQFVELPATPTKSTLWFLLGRRTARVFPRNQKEADLIIPIFCRSTSEVSFIVVQVKNKGEGDENDLQSALGQLTPANLFKSYIVDKCGAADLFLLCLRGMSRRPKEGSTSLLGY</sequence>
<reference evidence="1" key="1">
    <citation type="submission" date="2021-01" db="EMBL/GenBank/DDBJ databases">
        <title>Phytophthora aleatoria, a newly-described species from Pinus radiata is distinct from Phytophthora cactorum isolates based on comparative genomics.</title>
        <authorList>
            <person name="Mcdougal R."/>
            <person name="Panda P."/>
            <person name="Williams N."/>
            <person name="Studholme D.J."/>
        </authorList>
    </citation>
    <scope>NUCLEOTIDE SEQUENCE</scope>
    <source>
        <strain evidence="1">NZFS 4037</strain>
    </source>
</reference>
<protein>
    <submittedName>
        <fullName evidence="1">Uncharacterized protein</fullName>
    </submittedName>
</protein>
<evidence type="ECO:0000313" key="1">
    <source>
        <dbReference type="EMBL" id="KAG6962603.1"/>
    </source>
</evidence>
<proteinExistence type="predicted"/>
<gene>
    <name evidence="1" type="ORF">JG688_00008513</name>
</gene>